<evidence type="ECO:0000313" key="3">
    <source>
        <dbReference type="EMBL" id="KXT16569.1"/>
    </source>
</evidence>
<keyword evidence="2" id="KW-0812">Transmembrane</keyword>
<dbReference type="GO" id="GO:0070917">
    <property type="term" value="F:inositol phosphoceramide synthase regulator activity"/>
    <property type="evidence" value="ECO:0007669"/>
    <property type="project" value="InterPro"/>
</dbReference>
<keyword evidence="2" id="KW-1133">Transmembrane helix</keyword>
<dbReference type="GO" id="GO:0006673">
    <property type="term" value="P:inositol phosphoceramide metabolic process"/>
    <property type="evidence" value="ECO:0007669"/>
    <property type="project" value="InterPro"/>
</dbReference>
<feature type="transmembrane region" description="Helical" evidence="2">
    <location>
        <begin position="26"/>
        <end position="46"/>
    </location>
</feature>
<dbReference type="GO" id="GO:0070916">
    <property type="term" value="C:inositol phosphoceramide synthase complex"/>
    <property type="evidence" value="ECO:0007669"/>
    <property type="project" value="TreeGrafter"/>
</dbReference>
<keyword evidence="2" id="KW-0472">Membrane</keyword>
<dbReference type="InterPro" id="IPR013862">
    <property type="entry name" value="Kei1"/>
</dbReference>
<dbReference type="PANTHER" id="PTHR28077:SF1">
    <property type="entry name" value="INOSITOL PHOSPHORYLCERAMIDE SYNTHASE REGULATORY SUBUNIT KEI1"/>
    <property type="match status" value="1"/>
</dbReference>
<dbReference type="OrthoDB" id="3338076at2759"/>
<gene>
    <name evidence="3" type="ORF">AC579_6289</name>
</gene>
<dbReference type="Proteomes" id="UP000073492">
    <property type="component" value="Unassembled WGS sequence"/>
</dbReference>
<evidence type="ECO:0000256" key="1">
    <source>
        <dbReference type="SAM" id="MobiDB-lite"/>
    </source>
</evidence>
<sequence length="328" mass="36196">MAHTILRFPKPRSLLHFISLRTATEFINLTLIFNKVTGLYGVLAIFTGYHLNPLQISHYIYSLLVLGLVTWLMPSVRRPDHPLRNVALAYVYVLDAVINSVYTALFGTAWFMVLTKVIQEPGVENPLRGAASSMDKTAGFTDPEVNVSNVEVVAKPASGILSGQEAVAYGHTYETGGLGRAVLQSDSMTSIALLALFTLVRIYFCIVVMSYARSMLRQYVAQTSNSNLNYSTDTADPTMAPSPFASDRLEGSGWQGKLGRVLLRFPSKRYWLGREDESPTEWERATSGRFESGRSKLRIKVPESGGVGERERRARSGTGPPLPKKADA</sequence>
<feature type="transmembrane region" description="Helical" evidence="2">
    <location>
        <begin position="88"/>
        <end position="113"/>
    </location>
</feature>
<dbReference type="GO" id="GO:0000139">
    <property type="term" value="C:Golgi membrane"/>
    <property type="evidence" value="ECO:0007669"/>
    <property type="project" value="TreeGrafter"/>
</dbReference>
<evidence type="ECO:0000313" key="4">
    <source>
        <dbReference type="Proteomes" id="UP000073492"/>
    </source>
</evidence>
<evidence type="ECO:0008006" key="5">
    <source>
        <dbReference type="Google" id="ProtNLM"/>
    </source>
</evidence>
<keyword evidence="4" id="KW-1185">Reference proteome</keyword>
<evidence type="ECO:0000256" key="2">
    <source>
        <dbReference type="SAM" id="Phobius"/>
    </source>
</evidence>
<dbReference type="EMBL" id="LFZO01000034">
    <property type="protein sequence ID" value="KXT16569.1"/>
    <property type="molecule type" value="Genomic_DNA"/>
</dbReference>
<feature type="compositionally biased region" description="Basic and acidic residues" evidence="1">
    <location>
        <begin position="280"/>
        <end position="294"/>
    </location>
</feature>
<dbReference type="PANTHER" id="PTHR28077">
    <property type="entry name" value="INOSITOL PHOSPHORYLCERAMIDE SYNTHASE REGULATORY SUBUNIT KEI1"/>
    <property type="match status" value="1"/>
</dbReference>
<proteinExistence type="predicted"/>
<feature type="transmembrane region" description="Helical" evidence="2">
    <location>
        <begin position="58"/>
        <end position="76"/>
    </location>
</feature>
<dbReference type="STRING" id="113226.A0A139IPB6"/>
<feature type="transmembrane region" description="Helical" evidence="2">
    <location>
        <begin position="191"/>
        <end position="212"/>
    </location>
</feature>
<organism evidence="3 4">
    <name type="scientific">Pseudocercospora musae</name>
    <dbReference type="NCBI Taxonomy" id="113226"/>
    <lineage>
        <taxon>Eukaryota</taxon>
        <taxon>Fungi</taxon>
        <taxon>Dikarya</taxon>
        <taxon>Ascomycota</taxon>
        <taxon>Pezizomycotina</taxon>
        <taxon>Dothideomycetes</taxon>
        <taxon>Dothideomycetidae</taxon>
        <taxon>Mycosphaerellales</taxon>
        <taxon>Mycosphaerellaceae</taxon>
        <taxon>Pseudocercospora</taxon>
    </lineage>
</organism>
<dbReference type="Pfam" id="PF08552">
    <property type="entry name" value="Kei1"/>
    <property type="match status" value="1"/>
</dbReference>
<accession>A0A139IPB6</accession>
<feature type="region of interest" description="Disordered" evidence="1">
    <location>
        <begin position="280"/>
        <end position="328"/>
    </location>
</feature>
<dbReference type="AlphaFoldDB" id="A0A139IPB6"/>
<name>A0A139IPB6_9PEZI</name>
<reference evidence="3 4" key="1">
    <citation type="submission" date="2015-07" db="EMBL/GenBank/DDBJ databases">
        <title>Comparative genomics of the Sigatoka disease complex on banana suggests a link between parallel evolutionary changes in Pseudocercospora fijiensis and Pseudocercospora eumusae and increased virulence on the banana host.</title>
        <authorList>
            <person name="Chang T.-C."/>
            <person name="Salvucci A."/>
            <person name="Crous P.W."/>
            <person name="Stergiopoulos I."/>
        </authorList>
    </citation>
    <scope>NUCLEOTIDE SEQUENCE [LARGE SCALE GENOMIC DNA]</scope>
    <source>
        <strain evidence="3 4">CBS 116634</strain>
    </source>
</reference>
<protein>
    <recommendedName>
        <fullName evidence="5">DUF1753-domain-containing protein</fullName>
    </recommendedName>
</protein>
<comment type="caution">
    <text evidence="3">The sequence shown here is derived from an EMBL/GenBank/DDBJ whole genome shotgun (WGS) entry which is preliminary data.</text>
</comment>